<dbReference type="GO" id="GO:0080032">
    <property type="term" value="F:methyl jasmonate esterase activity"/>
    <property type="evidence" value="ECO:0007669"/>
    <property type="project" value="TreeGrafter"/>
</dbReference>
<reference evidence="3 4" key="1">
    <citation type="journal article" date="2018" name="Mol. Plant">
        <title>The genome of Artemisia annua provides insight into the evolution of Asteraceae family and artemisinin biosynthesis.</title>
        <authorList>
            <person name="Shen Q."/>
            <person name="Zhang L."/>
            <person name="Liao Z."/>
            <person name="Wang S."/>
            <person name="Yan T."/>
            <person name="Shi P."/>
            <person name="Liu M."/>
            <person name="Fu X."/>
            <person name="Pan Q."/>
            <person name="Wang Y."/>
            <person name="Lv Z."/>
            <person name="Lu X."/>
            <person name="Zhang F."/>
            <person name="Jiang W."/>
            <person name="Ma Y."/>
            <person name="Chen M."/>
            <person name="Hao X."/>
            <person name="Li L."/>
            <person name="Tang Y."/>
            <person name="Lv G."/>
            <person name="Zhou Y."/>
            <person name="Sun X."/>
            <person name="Brodelius P.E."/>
            <person name="Rose J.K.C."/>
            <person name="Tang K."/>
        </authorList>
    </citation>
    <scope>NUCLEOTIDE SEQUENCE [LARGE SCALE GENOMIC DNA]</scope>
    <source>
        <strain evidence="4">cv. Huhao1</strain>
        <tissue evidence="3">Leaf</tissue>
    </source>
</reference>
<accession>A0A2U1M7F1</accession>
<dbReference type="GO" id="GO:0009696">
    <property type="term" value="P:salicylic acid metabolic process"/>
    <property type="evidence" value="ECO:0007669"/>
    <property type="project" value="TreeGrafter"/>
</dbReference>
<evidence type="ECO:0000256" key="1">
    <source>
        <dbReference type="ARBA" id="ARBA00022801"/>
    </source>
</evidence>
<dbReference type="FunFam" id="3.40.50.1820:FF:000025">
    <property type="entry name" value="putative methylesterase 11, chloroplastic"/>
    <property type="match status" value="1"/>
</dbReference>
<gene>
    <name evidence="3" type="ORF">CTI12_AA411420</name>
</gene>
<sequence>MPKQNNNNKKYSHKSMEIQLEKPHFVFIHGVGGGSWCWYKVKCLMKSYGYTVTCLDLKSAGIDPSDPNKILSFDDYNKPLIDFLSSLSDHEHVILVGHSAGGLSVTDATRKFPNKIRLAVYVAATMLKSGFLTEQDIKDGVPDVSEYGAVYDLEFGLGPDKPPTSAIVKKELQQKVIYHMSPQEDVTLATMLLKPGPLHAFQSAQFREENEGAEKVARVYIKTLYDRVMKPEQQDKMIAKWPPSNVYVIESDHSPNFSNPLILCGILVKAYVSIGHTCT</sequence>
<evidence type="ECO:0000313" key="4">
    <source>
        <dbReference type="Proteomes" id="UP000245207"/>
    </source>
</evidence>
<dbReference type="InterPro" id="IPR029058">
    <property type="entry name" value="AB_hydrolase_fold"/>
</dbReference>
<comment type="caution">
    <text evidence="3">The sequence shown here is derived from an EMBL/GenBank/DDBJ whole genome shotgun (WGS) entry which is preliminary data.</text>
</comment>
<dbReference type="OrthoDB" id="1263307at2759"/>
<protein>
    <submittedName>
        <fullName evidence="3">Methyl esterase 17</fullName>
    </submittedName>
</protein>
<dbReference type="GO" id="GO:0080030">
    <property type="term" value="F:methyl indole-3-acetate esterase activity"/>
    <property type="evidence" value="ECO:0007669"/>
    <property type="project" value="TreeGrafter"/>
</dbReference>
<organism evidence="3 4">
    <name type="scientific">Artemisia annua</name>
    <name type="common">Sweet wormwood</name>
    <dbReference type="NCBI Taxonomy" id="35608"/>
    <lineage>
        <taxon>Eukaryota</taxon>
        <taxon>Viridiplantae</taxon>
        <taxon>Streptophyta</taxon>
        <taxon>Embryophyta</taxon>
        <taxon>Tracheophyta</taxon>
        <taxon>Spermatophyta</taxon>
        <taxon>Magnoliopsida</taxon>
        <taxon>eudicotyledons</taxon>
        <taxon>Gunneridae</taxon>
        <taxon>Pentapetalae</taxon>
        <taxon>asterids</taxon>
        <taxon>campanulids</taxon>
        <taxon>Asterales</taxon>
        <taxon>Asteraceae</taxon>
        <taxon>Asteroideae</taxon>
        <taxon>Anthemideae</taxon>
        <taxon>Artemisiinae</taxon>
        <taxon>Artemisia</taxon>
    </lineage>
</organism>
<keyword evidence="4" id="KW-1185">Reference proteome</keyword>
<evidence type="ECO:0000313" key="3">
    <source>
        <dbReference type="EMBL" id="PWA57195.1"/>
    </source>
</evidence>
<proteinExistence type="predicted"/>
<keyword evidence="1" id="KW-0378">Hydrolase</keyword>
<dbReference type="GO" id="GO:0009694">
    <property type="term" value="P:jasmonic acid metabolic process"/>
    <property type="evidence" value="ECO:0007669"/>
    <property type="project" value="TreeGrafter"/>
</dbReference>
<dbReference type="PANTHER" id="PTHR10992:SF1032">
    <property type="entry name" value="METHYLESTERASE 17"/>
    <property type="match status" value="1"/>
</dbReference>
<dbReference type="InterPro" id="IPR045889">
    <property type="entry name" value="MES/HNL"/>
</dbReference>
<dbReference type="GO" id="GO:0080031">
    <property type="term" value="F:methyl salicylate esterase activity"/>
    <property type="evidence" value="ECO:0007669"/>
    <property type="project" value="TreeGrafter"/>
</dbReference>
<dbReference type="Proteomes" id="UP000245207">
    <property type="component" value="Unassembled WGS sequence"/>
</dbReference>
<dbReference type="InterPro" id="IPR000073">
    <property type="entry name" value="AB_hydrolase_1"/>
</dbReference>
<dbReference type="Gene3D" id="3.40.50.1820">
    <property type="entry name" value="alpha/beta hydrolase"/>
    <property type="match status" value="1"/>
</dbReference>
<dbReference type="PANTHER" id="PTHR10992">
    <property type="entry name" value="METHYLESTERASE FAMILY MEMBER"/>
    <property type="match status" value="1"/>
</dbReference>
<name>A0A2U1M7F1_ARTAN</name>
<dbReference type="Pfam" id="PF12697">
    <property type="entry name" value="Abhydrolase_6"/>
    <property type="match status" value="1"/>
</dbReference>
<dbReference type="SUPFAM" id="SSF53474">
    <property type="entry name" value="alpha/beta-Hydrolases"/>
    <property type="match status" value="1"/>
</dbReference>
<dbReference type="EMBL" id="PKPP01006235">
    <property type="protein sequence ID" value="PWA57195.1"/>
    <property type="molecule type" value="Genomic_DNA"/>
</dbReference>
<dbReference type="AlphaFoldDB" id="A0A2U1M7F1"/>
<feature type="domain" description="AB hydrolase-1" evidence="2">
    <location>
        <begin position="25"/>
        <end position="260"/>
    </location>
</feature>
<dbReference type="STRING" id="35608.A0A2U1M7F1"/>
<evidence type="ECO:0000259" key="2">
    <source>
        <dbReference type="Pfam" id="PF12697"/>
    </source>
</evidence>